<dbReference type="EMBL" id="AWSE01000021">
    <property type="protein sequence ID" value="ERH25426.1"/>
    <property type="molecule type" value="Genomic_DNA"/>
</dbReference>
<gene>
    <name evidence="1" type="ORF">HMPREF1979_00492</name>
</gene>
<dbReference type="Proteomes" id="UP000016536">
    <property type="component" value="Unassembled WGS sequence"/>
</dbReference>
<evidence type="ECO:0000313" key="1">
    <source>
        <dbReference type="EMBL" id="ERH25426.1"/>
    </source>
</evidence>
<feature type="non-terminal residue" evidence="1">
    <location>
        <position position="75"/>
    </location>
</feature>
<keyword evidence="2" id="KW-1185">Reference proteome</keyword>
<protein>
    <submittedName>
        <fullName evidence="1">Uncharacterized protein</fullName>
    </submittedName>
</protein>
<organism evidence="1 2">
    <name type="scientific">Actinomyces johnsonii F0542</name>
    <dbReference type="NCBI Taxonomy" id="1321818"/>
    <lineage>
        <taxon>Bacteria</taxon>
        <taxon>Bacillati</taxon>
        <taxon>Actinomycetota</taxon>
        <taxon>Actinomycetes</taxon>
        <taxon>Actinomycetales</taxon>
        <taxon>Actinomycetaceae</taxon>
        <taxon>Actinomyces</taxon>
    </lineage>
</organism>
<accession>U1QU17</accession>
<name>U1QU17_9ACTO</name>
<proteinExistence type="predicted"/>
<sequence length="75" mass="7699">MVRDGEVVELCTGEFAGAQAEPARCAANDIGRLPTGITAGNATPEATLPGFPCCRDGHGRHGRAELVSLGFFGVV</sequence>
<reference evidence="1 2" key="1">
    <citation type="submission" date="2013-08" db="EMBL/GenBank/DDBJ databases">
        <authorList>
            <person name="Weinstock G."/>
            <person name="Sodergren E."/>
            <person name="Wylie T."/>
            <person name="Fulton L."/>
            <person name="Fulton R."/>
            <person name="Fronick C."/>
            <person name="O'Laughlin M."/>
            <person name="Godfrey J."/>
            <person name="Miner T."/>
            <person name="Herter B."/>
            <person name="Appelbaum E."/>
            <person name="Cordes M."/>
            <person name="Lek S."/>
            <person name="Wollam A."/>
            <person name="Pepin K.H."/>
            <person name="Palsikar V.B."/>
            <person name="Mitreva M."/>
            <person name="Wilson R.K."/>
        </authorList>
    </citation>
    <scope>NUCLEOTIDE SEQUENCE [LARGE SCALE GENOMIC DNA]</scope>
    <source>
        <strain evidence="1 2">F0542</strain>
    </source>
</reference>
<comment type="caution">
    <text evidence="1">The sequence shown here is derived from an EMBL/GenBank/DDBJ whole genome shotgun (WGS) entry which is preliminary data.</text>
</comment>
<evidence type="ECO:0000313" key="2">
    <source>
        <dbReference type="Proteomes" id="UP000016536"/>
    </source>
</evidence>
<dbReference type="HOGENOM" id="CLU_2693316_0_0_11"/>
<dbReference type="AlphaFoldDB" id="U1QU17"/>